<dbReference type="PANTHER" id="PTHR33204">
    <property type="entry name" value="TRANSCRIPTIONAL REGULATOR, MARR FAMILY"/>
    <property type="match status" value="1"/>
</dbReference>
<reference evidence="5 6" key="1">
    <citation type="submission" date="2024-06" db="EMBL/GenBank/DDBJ databases">
        <title>The Natural Products Discovery Center: Release of the First 8490 Sequenced Strains for Exploring Actinobacteria Biosynthetic Diversity.</title>
        <authorList>
            <person name="Kalkreuter E."/>
            <person name="Kautsar S.A."/>
            <person name="Yang D."/>
            <person name="Bader C.D."/>
            <person name="Teijaro C.N."/>
            <person name="Fluegel L."/>
            <person name="Davis C.M."/>
            <person name="Simpson J.R."/>
            <person name="Lauterbach L."/>
            <person name="Steele A.D."/>
            <person name="Gui C."/>
            <person name="Meng S."/>
            <person name="Li G."/>
            <person name="Viehrig K."/>
            <person name="Ye F."/>
            <person name="Su P."/>
            <person name="Kiefer A.F."/>
            <person name="Nichols A."/>
            <person name="Cepeda A.J."/>
            <person name="Yan W."/>
            <person name="Fan B."/>
            <person name="Jiang Y."/>
            <person name="Adhikari A."/>
            <person name="Zheng C.-J."/>
            <person name="Schuster L."/>
            <person name="Cowan T.M."/>
            <person name="Smanski M.J."/>
            <person name="Chevrette M.G."/>
            <person name="De Carvalho L.P.S."/>
            <person name="Shen B."/>
        </authorList>
    </citation>
    <scope>NUCLEOTIDE SEQUENCE [LARGE SCALE GENOMIC DNA]</scope>
    <source>
        <strain evidence="5 6">NPDC048946</strain>
    </source>
</reference>
<keyword evidence="3" id="KW-0804">Transcription</keyword>
<dbReference type="Pfam" id="PF01638">
    <property type="entry name" value="HxlR"/>
    <property type="match status" value="1"/>
</dbReference>
<evidence type="ECO:0000313" key="5">
    <source>
        <dbReference type="EMBL" id="MEU8139285.1"/>
    </source>
</evidence>
<keyword evidence="2" id="KW-0238">DNA-binding</keyword>
<feature type="domain" description="HTH hxlR-type" evidence="4">
    <location>
        <begin position="12"/>
        <end position="109"/>
    </location>
</feature>
<dbReference type="InterPro" id="IPR036388">
    <property type="entry name" value="WH-like_DNA-bd_sf"/>
</dbReference>
<dbReference type="PROSITE" id="PS51118">
    <property type="entry name" value="HTH_HXLR"/>
    <property type="match status" value="1"/>
</dbReference>
<evidence type="ECO:0000256" key="2">
    <source>
        <dbReference type="ARBA" id="ARBA00023125"/>
    </source>
</evidence>
<dbReference type="InterPro" id="IPR002577">
    <property type="entry name" value="HTH_HxlR"/>
</dbReference>
<organism evidence="5 6">
    <name type="scientific">Streptodolium elevatio</name>
    <dbReference type="NCBI Taxonomy" id="3157996"/>
    <lineage>
        <taxon>Bacteria</taxon>
        <taxon>Bacillati</taxon>
        <taxon>Actinomycetota</taxon>
        <taxon>Actinomycetes</taxon>
        <taxon>Kitasatosporales</taxon>
        <taxon>Streptomycetaceae</taxon>
        <taxon>Streptodolium</taxon>
    </lineage>
</organism>
<dbReference type="PANTHER" id="PTHR33204:SF18">
    <property type="entry name" value="TRANSCRIPTIONAL REGULATORY PROTEIN"/>
    <property type="match status" value="1"/>
</dbReference>
<keyword evidence="1" id="KW-0805">Transcription regulation</keyword>
<keyword evidence="6" id="KW-1185">Reference proteome</keyword>
<protein>
    <submittedName>
        <fullName evidence="5">Helix-turn-helix domain-containing protein</fullName>
    </submittedName>
</protein>
<sequence length="182" mass="20094">MALGKDYAGQQCALARALELVGERWTLLVVRDVFYGVRRFSDFQAHLDIPRAVLTSRLTALVEADVLERRRYQESPPRDEYVLTDTGRALWPAVFALAQWAIEFVPSAAGALREFVHIPCGVIVDRSGLCPGCRTVAPPDELEMRPGPGILTHTRTDPVSLALRSPHRLLEPLDLSGVAKPA</sequence>
<proteinExistence type="predicted"/>
<evidence type="ECO:0000313" key="6">
    <source>
        <dbReference type="Proteomes" id="UP001551482"/>
    </source>
</evidence>
<evidence type="ECO:0000256" key="1">
    <source>
        <dbReference type="ARBA" id="ARBA00023015"/>
    </source>
</evidence>
<dbReference type="InterPro" id="IPR036390">
    <property type="entry name" value="WH_DNA-bd_sf"/>
</dbReference>
<name>A0ABV3DU55_9ACTN</name>
<dbReference type="SUPFAM" id="SSF46785">
    <property type="entry name" value="Winged helix' DNA-binding domain"/>
    <property type="match status" value="1"/>
</dbReference>
<dbReference type="Proteomes" id="UP001551482">
    <property type="component" value="Unassembled WGS sequence"/>
</dbReference>
<evidence type="ECO:0000259" key="4">
    <source>
        <dbReference type="PROSITE" id="PS51118"/>
    </source>
</evidence>
<accession>A0ABV3DU55</accession>
<evidence type="ECO:0000256" key="3">
    <source>
        <dbReference type="ARBA" id="ARBA00023163"/>
    </source>
</evidence>
<comment type="caution">
    <text evidence="5">The sequence shown here is derived from an EMBL/GenBank/DDBJ whole genome shotgun (WGS) entry which is preliminary data.</text>
</comment>
<dbReference type="EMBL" id="JBEZFP010000165">
    <property type="protein sequence ID" value="MEU8139285.1"/>
    <property type="molecule type" value="Genomic_DNA"/>
</dbReference>
<dbReference type="Gene3D" id="1.10.10.10">
    <property type="entry name" value="Winged helix-like DNA-binding domain superfamily/Winged helix DNA-binding domain"/>
    <property type="match status" value="1"/>
</dbReference>
<gene>
    <name evidence="5" type="ORF">AB0C36_38035</name>
</gene>
<dbReference type="RefSeq" id="WP_358363285.1">
    <property type="nucleotide sequence ID" value="NZ_JBEZFP010000165.1"/>
</dbReference>